<evidence type="ECO:0000256" key="1">
    <source>
        <dbReference type="SAM" id="MobiDB-lite"/>
    </source>
</evidence>
<comment type="caution">
    <text evidence="2">The sequence shown here is derived from an EMBL/GenBank/DDBJ whole genome shotgun (WGS) entry which is preliminary data.</text>
</comment>
<keyword evidence="3" id="KW-1185">Reference proteome</keyword>
<sequence length="226" mass="24589">MKELHRLQMGDIDKKRRRELEMERVKIERETAHQIQGDEHCSCHTTGAPYGQPHSYGISSETRGTTENWNDICESDYGTQATFLGTGTNAWALYNSNFARMQILYPGLAKNTIYMLAAGVPGQSGAAKYIRYRADGSLEYIQTLSGNHLVLCGPDDPLVTPSEAPSSSPSTASPTASPTDPPVTLAPNKPAHAHGSGDPHFTTFGGHKFDVRLTNGATCYSPVTLY</sequence>
<dbReference type="EMBL" id="CAICTM010001115">
    <property type="protein sequence ID" value="CAB9520584.1"/>
    <property type="molecule type" value="Genomic_DNA"/>
</dbReference>
<evidence type="ECO:0000313" key="2">
    <source>
        <dbReference type="EMBL" id="CAB9520584.1"/>
    </source>
</evidence>
<evidence type="ECO:0000313" key="3">
    <source>
        <dbReference type="Proteomes" id="UP001153069"/>
    </source>
</evidence>
<name>A0A9N8EI42_9STRA</name>
<gene>
    <name evidence="2" type="ORF">SEMRO_1117_G242980.1</name>
</gene>
<reference evidence="2" key="1">
    <citation type="submission" date="2020-06" db="EMBL/GenBank/DDBJ databases">
        <authorList>
            <consortium name="Plant Systems Biology data submission"/>
        </authorList>
    </citation>
    <scope>NUCLEOTIDE SEQUENCE</scope>
    <source>
        <strain evidence="2">D6</strain>
    </source>
</reference>
<organism evidence="2 3">
    <name type="scientific">Seminavis robusta</name>
    <dbReference type="NCBI Taxonomy" id="568900"/>
    <lineage>
        <taxon>Eukaryota</taxon>
        <taxon>Sar</taxon>
        <taxon>Stramenopiles</taxon>
        <taxon>Ochrophyta</taxon>
        <taxon>Bacillariophyta</taxon>
        <taxon>Bacillariophyceae</taxon>
        <taxon>Bacillariophycidae</taxon>
        <taxon>Naviculales</taxon>
        <taxon>Naviculaceae</taxon>
        <taxon>Seminavis</taxon>
    </lineage>
</organism>
<accession>A0A9N8EI42</accession>
<protein>
    <submittedName>
        <fullName evidence="2">Uncharacterized protein</fullName>
    </submittedName>
</protein>
<feature type="region of interest" description="Disordered" evidence="1">
    <location>
        <begin position="155"/>
        <end position="199"/>
    </location>
</feature>
<dbReference type="Proteomes" id="UP001153069">
    <property type="component" value="Unassembled WGS sequence"/>
</dbReference>
<dbReference type="AlphaFoldDB" id="A0A9N8EI42"/>
<proteinExistence type="predicted"/>
<feature type="compositionally biased region" description="Low complexity" evidence="1">
    <location>
        <begin position="160"/>
        <end position="178"/>
    </location>
</feature>